<evidence type="ECO:0008006" key="5">
    <source>
        <dbReference type="Google" id="ProtNLM"/>
    </source>
</evidence>
<dbReference type="EMBL" id="MJBR01000023">
    <property type="protein sequence ID" value="OEY72211.1"/>
    <property type="molecule type" value="Genomic_DNA"/>
</dbReference>
<evidence type="ECO:0000313" key="3">
    <source>
        <dbReference type="Proteomes" id="UP000176009"/>
    </source>
</evidence>
<evidence type="ECO:0000313" key="4">
    <source>
        <dbReference type="Proteomes" id="UP000232533"/>
    </source>
</evidence>
<protein>
    <recommendedName>
        <fullName evidence="5">Outer membrane protein beta-barrel domain-containing protein</fullName>
    </recommendedName>
</protein>
<name>A0A2N0TUV7_9FLAO</name>
<reference evidence="1 3" key="2">
    <citation type="submission" date="2016-09" db="EMBL/GenBank/DDBJ databases">
        <title>Genome Sequence of Salegentibacter salarius,Isolated from a Marine Solar Saltern of the Yellow Sea in South Korea.</title>
        <authorList>
            <person name="Zheng Q."/>
            <person name="Liu Y."/>
        </authorList>
    </citation>
    <scope>NUCLEOTIDE SEQUENCE [LARGE SCALE GENOMIC DNA]</scope>
    <source>
        <strain evidence="1 3">KCTC 12974</strain>
    </source>
</reference>
<gene>
    <name evidence="2" type="ORF">APR40_02915</name>
    <name evidence="1" type="ORF">BHS39_02915</name>
</gene>
<reference evidence="2 4" key="1">
    <citation type="submission" date="2015-10" db="EMBL/GenBank/DDBJ databases">
        <title>Draft genome sequence of Salegentibacter salinarum KCTC 12975.</title>
        <authorList>
            <person name="Lin W."/>
            <person name="Zheng Q."/>
        </authorList>
    </citation>
    <scope>NUCLEOTIDE SEQUENCE [LARGE SCALE GENOMIC DNA]</scope>
    <source>
        <strain evidence="2 4">KCTC 12974</strain>
    </source>
</reference>
<evidence type="ECO:0000313" key="1">
    <source>
        <dbReference type="EMBL" id="OEY72211.1"/>
    </source>
</evidence>
<dbReference type="Proteomes" id="UP000176009">
    <property type="component" value="Unassembled WGS sequence"/>
</dbReference>
<dbReference type="EMBL" id="LKTR01000023">
    <property type="protein sequence ID" value="PKD18532.1"/>
    <property type="molecule type" value="Genomic_DNA"/>
</dbReference>
<organism evidence="2 4">
    <name type="scientific">Salegentibacter salarius</name>
    <dbReference type="NCBI Taxonomy" id="435906"/>
    <lineage>
        <taxon>Bacteria</taxon>
        <taxon>Pseudomonadati</taxon>
        <taxon>Bacteroidota</taxon>
        <taxon>Flavobacteriia</taxon>
        <taxon>Flavobacteriales</taxon>
        <taxon>Flavobacteriaceae</taxon>
        <taxon>Salegentibacter</taxon>
    </lineage>
</organism>
<keyword evidence="3" id="KW-1185">Reference proteome</keyword>
<dbReference type="AlphaFoldDB" id="A0A2N0TUV7"/>
<proteinExistence type="predicted"/>
<sequence>MSYGNIKAKGTIVYQEFRDIVDTSHGSLNVKLGAKLGGLFYFRPEIGYAFSPLPETIETTRVYNDGNSETRRISFDTDGTPYALFFSGFMANIGIGFAF</sequence>
<dbReference type="Proteomes" id="UP000232533">
    <property type="component" value="Unassembled WGS sequence"/>
</dbReference>
<accession>A0A2N0TUV7</accession>
<evidence type="ECO:0000313" key="2">
    <source>
        <dbReference type="EMBL" id="PKD18532.1"/>
    </source>
</evidence>
<comment type="caution">
    <text evidence="2">The sequence shown here is derived from an EMBL/GenBank/DDBJ whole genome shotgun (WGS) entry which is preliminary data.</text>
</comment>